<comment type="similarity">
    <text evidence="1">Belongs to the GASA family.</text>
</comment>
<proteinExistence type="inferred from homology"/>
<evidence type="ECO:0000313" key="4">
    <source>
        <dbReference type="Proteomes" id="UP001153555"/>
    </source>
</evidence>
<evidence type="ECO:0000256" key="2">
    <source>
        <dbReference type="SAM" id="SignalP"/>
    </source>
</evidence>
<comment type="caution">
    <text evidence="3">The sequence shown here is derived from an EMBL/GenBank/DDBJ whole genome shotgun (WGS) entry which is preliminary data.</text>
</comment>
<keyword evidence="2" id="KW-0732">Signal</keyword>
<reference evidence="3" key="1">
    <citation type="submission" date="2019-12" db="EMBL/GenBank/DDBJ databases">
        <authorList>
            <person name="Scholes J."/>
        </authorList>
    </citation>
    <scope>NUCLEOTIDE SEQUENCE</scope>
</reference>
<dbReference type="PANTHER" id="PTHR23201:SF141">
    <property type="entry name" value="GIBBERELLIN-REGULATED PROTEIN 10"/>
    <property type="match status" value="1"/>
</dbReference>
<dbReference type="PANTHER" id="PTHR23201">
    <property type="entry name" value="EXTENSIN, PROLINE-RICH PROTEIN"/>
    <property type="match status" value="1"/>
</dbReference>
<sequence>MKLPTSATVLLAVLLLLLVATTTADVPPPTAGVPKICQTRCSGRCSKAGRHDRCLSVCYSCCKQCKDHCVPSGTSGHKEECPCYNNLKTKKGIPKCP</sequence>
<gene>
    <name evidence="3" type="ORF">SHERM_23578</name>
</gene>
<organism evidence="3 4">
    <name type="scientific">Striga hermonthica</name>
    <name type="common">Purple witchweed</name>
    <name type="synonym">Buchnera hermonthica</name>
    <dbReference type="NCBI Taxonomy" id="68872"/>
    <lineage>
        <taxon>Eukaryota</taxon>
        <taxon>Viridiplantae</taxon>
        <taxon>Streptophyta</taxon>
        <taxon>Embryophyta</taxon>
        <taxon>Tracheophyta</taxon>
        <taxon>Spermatophyta</taxon>
        <taxon>Magnoliopsida</taxon>
        <taxon>eudicotyledons</taxon>
        <taxon>Gunneridae</taxon>
        <taxon>Pentapetalae</taxon>
        <taxon>asterids</taxon>
        <taxon>lamiids</taxon>
        <taxon>Lamiales</taxon>
        <taxon>Orobanchaceae</taxon>
        <taxon>Buchnereae</taxon>
        <taxon>Striga</taxon>
    </lineage>
</organism>
<dbReference type="EMBL" id="CACSLK010027752">
    <property type="protein sequence ID" value="CAA0827883.1"/>
    <property type="molecule type" value="Genomic_DNA"/>
</dbReference>
<protein>
    <submittedName>
        <fullName evidence="3">Gibberellin-regulated protein 10</fullName>
    </submittedName>
</protein>
<dbReference type="InterPro" id="IPR003854">
    <property type="entry name" value="GASA"/>
</dbReference>
<evidence type="ECO:0000256" key="1">
    <source>
        <dbReference type="ARBA" id="ARBA00010582"/>
    </source>
</evidence>
<feature type="chain" id="PRO_5040442903" evidence="2">
    <location>
        <begin position="25"/>
        <end position="97"/>
    </location>
</feature>
<keyword evidence="4" id="KW-1185">Reference proteome</keyword>
<dbReference type="AlphaFoldDB" id="A0A9N7RF63"/>
<accession>A0A9N7RF63</accession>
<dbReference type="Pfam" id="PF02704">
    <property type="entry name" value="GASA"/>
    <property type="match status" value="1"/>
</dbReference>
<dbReference type="OrthoDB" id="847210at2759"/>
<name>A0A9N7RF63_STRHE</name>
<feature type="signal peptide" evidence="2">
    <location>
        <begin position="1"/>
        <end position="24"/>
    </location>
</feature>
<evidence type="ECO:0000313" key="3">
    <source>
        <dbReference type="EMBL" id="CAA0827883.1"/>
    </source>
</evidence>
<dbReference type="Proteomes" id="UP001153555">
    <property type="component" value="Unassembled WGS sequence"/>
</dbReference>